<evidence type="ECO:0000313" key="2">
    <source>
        <dbReference type="Proteomes" id="UP000789396"/>
    </source>
</evidence>
<sequence length="44" mass="5046">IFHAQEINADETQIHYAATDFEGAALYWYLNRVIVAENLASFDD</sequence>
<proteinExistence type="predicted"/>
<evidence type="ECO:0000313" key="1">
    <source>
        <dbReference type="EMBL" id="CAG8803880.1"/>
    </source>
</evidence>
<keyword evidence="2" id="KW-1185">Reference proteome</keyword>
<name>A0A9N9JYT3_9GLOM</name>
<dbReference type="AlphaFoldDB" id="A0A9N9JYT3"/>
<dbReference type="Proteomes" id="UP000789396">
    <property type="component" value="Unassembled WGS sequence"/>
</dbReference>
<accession>A0A9N9JYT3</accession>
<organism evidence="1 2">
    <name type="scientific">Racocetra fulgida</name>
    <dbReference type="NCBI Taxonomy" id="60492"/>
    <lineage>
        <taxon>Eukaryota</taxon>
        <taxon>Fungi</taxon>
        <taxon>Fungi incertae sedis</taxon>
        <taxon>Mucoromycota</taxon>
        <taxon>Glomeromycotina</taxon>
        <taxon>Glomeromycetes</taxon>
        <taxon>Diversisporales</taxon>
        <taxon>Gigasporaceae</taxon>
        <taxon>Racocetra</taxon>
    </lineage>
</organism>
<comment type="caution">
    <text evidence="1">The sequence shown here is derived from an EMBL/GenBank/DDBJ whole genome shotgun (WGS) entry which is preliminary data.</text>
</comment>
<feature type="non-terminal residue" evidence="1">
    <location>
        <position position="1"/>
    </location>
</feature>
<protein>
    <submittedName>
        <fullName evidence="1">15285_t:CDS:1</fullName>
    </submittedName>
</protein>
<reference evidence="1" key="1">
    <citation type="submission" date="2021-06" db="EMBL/GenBank/DDBJ databases">
        <authorList>
            <person name="Kallberg Y."/>
            <person name="Tangrot J."/>
            <person name="Rosling A."/>
        </authorList>
    </citation>
    <scope>NUCLEOTIDE SEQUENCE</scope>
    <source>
        <strain evidence="1">IN212</strain>
    </source>
</reference>
<dbReference type="EMBL" id="CAJVPZ010075422">
    <property type="protein sequence ID" value="CAG8803880.1"/>
    <property type="molecule type" value="Genomic_DNA"/>
</dbReference>
<gene>
    <name evidence="1" type="ORF">RFULGI_LOCUS18019</name>
</gene>